<sequence length="111" mass="11463">MSERRGNRFGWIFLGFVLGVLTTFVAIFFLSLADDGDVVDYFEPRAAATGADEAAAAAMRDAPAAEPPPLTTPAPPPETASATPPPPPAPLDPQVAEDAAAAGMTSRARPN</sequence>
<reference evidence="3 4" key="1">
    <citation type="journal article" date="2015" name="Biotechnol. Bioeng.">
        <title>Genome sequence and phenotypic characterization of Caulobacter segnis.</title>
        <authorList>
            <person name="Patel S."/>
            <person name="Fletcher B."/>
            <person name="Scott D.C."/>
            <person name="Ely B."/>
        </authorList>
    </citation>
    <scope>NUCLEOTIDE SEQUENCE [LARGE SCALE GENOMIC DNA]</scope>
    <source>
        <strain evidence="3 4">TK0059</strain>
    </source>
</reference>
<evidence type="ECO:0008006" key="5">
    <source>
        <dbReference type="Google" id="ProtNLM"/>
    </source>
</evidence>
<feature type="compositionally biased region" description="Pro residues" evidence="1">
    <location>
        <begin position="65"/>
        <end position="91"/>
    </location>
</feature>
<keyword evidence="2" id="KW-0472">Membrane</keyword>
<evidence type="ECO:0000313" key="4">
    <source>
        <dbReference type="Proteomes" id="UP000240527"/>
    </source>
</evidence>
<protein>
    <recommendedName>
        <fullName evidence="5">Sporulation protein</fullName>
    </recommendedName>
</protein>
<feature type="region of interest" description="Disordered" evidence="1">
    <location>
        <begin position="50"/>
        <end position="111"/>
    </location>
</feature>
<feature type="compositionally biased region" description="Low complexity" evidence="1">
    <location>
        <begin position="50"/>
        <end position="64"/>
    </location>
</feature>
<keyword evidence="4" id="KW-1185">Reference proteome</keyword>
<gene>
    <name evidence="3" type="ORF">B7G68_08130</name>
</gene>
<keyword evidence="2" id="KW-0812">Transmembrane</keyword>
<evidence type="ECO:0000256" key="1">
    <source>
        <dbReference type="SAM" id="MobiDB-lite"/>
    </source>
</evidence>
<organism evidence="3 4">
    <name type="scientific">Caulobacter segnis</name>
    <dbReference type="NCBI Taxonomy" id="88688"/>
    <lineage>
        <taxon>Bacteria</taxon>
        <taxon>Pseudomonadati</taxon>
        <taxon>Pseudomonadota</taxon>
        <taxon>Alphaproteobacteria</taxon>
        <taxon>Caulobacterales</taxon>
        <taxon>Caulobacteraceae</taxon>
        <taxon>Caulobacter</taxon>
    </lineage>
</organism>
<dbReference type="EMBL" id="CP027850">
    <property type="protein sequence ID" value="AVQ01821.1"/>
    <property type="molecule type" value="Genomic_DNA"/>
</dbReference>
<proteinExistence type="predicted"/>
<keyword evidence="2" id="KW-1133">Transmembrane helix</keyword>
<name>A0ABN5ITM2_9CAUL</name>
<accession>A0ABN5ITM2</accession>
<dbReference type="RefSeq" id="WP_013078727.1">
    <property type="nucleotide sequence ID" value="NZ_CP027850.1"/>
</dbReference>
<evidence type="ECO:0000313" key="3">
    <source>
        <dbReference type="EMBL" id="AVQ01821.1"/>
    </source>
</evidence>
<dbReference type="Proteomes" id="UP000240527">
    <property type="component" value="Chromosome"/>
</dbReference>
<feature type="transmembrane region" description="Helical" evidence="2">
    <location>
        <begin position="12"/>
        <end position="33"/>
    </location>
</feature>
<evidence type="ECO:0000256" key="2">
    <source>
        <dbReference type="SAM" id="Phobius"/>
    </source>
</evidence>